<protein>
    <recommendedName>
        <fullName evidence="4">FUSC family protein</fullName>
    </recommendedName>
</protein>
<evidence type="ECO:0008006" key="4">
    <source>
        <dbReference type="Google" id="ProtNLM"/>
    </source>
</evidence>
<keyword evidence="1" id="KW-0812">Transmembrane</keyword>
<proteinExistence type="predicted"/>
<comment type="caution">
    <text evidence="2">The sequence shown here is derived from an EMBL/GenBank/DDBJ whole genome shotgun (WGS) entry which is preliminary data.</text>
</comment>
<evidence type="ECO:0000256" key="1">
    <source>
        <dbReference type="SAM" id="Phobius"/>
    </source>
</evidence>
<feature type="transmembrane region" description="Helical" evidence="1">
    <location>
        <begin position="72"/>
        <end position="89"/>
    </location>
</feature>
<accession>A0A833JEG6</accession>
<dbReference type="EMBL" id="WFLN01000004">
    <property type="protein sequence ID" value="KAB8033209.1"/>
    <property type="molecule type" value="Genomic_DNA"/>
</dbReference>
<evidence type="ECO:0000313" key="3">
    <source>
        <dbReference type="Proteomes" id="UP000442694"/>
    </source>
</evidence>
<dbReference type="RefSeq" id="WP_152211297.1">
    <property type="nucleotide sequence ID" value="NZ_WFLN01000004.1"/>
</dbReference>
<dbReference type="AlphaFoldDB" id="A0A833JEG6"/>
<name>A0A833JEG6_9BACT</name>
<dbReference type="Proteomes" id="UP000442694">
    <property type="component" value="Unassembled WGS sequence"/>
</dbReference>
<keyword evidence="1" id="KW-0472">Membrane</keyword>
<keyword evidence="3" id="KW-1185">Reference proteome</keyword>
<reference evidence="2 3" key="1">
    <citation type="submission" date="2019-10" db="EMBL/GenBank/DDBJ databases">
        <title>New genus of Silvanigrellaceae.</title>
        <authorList>
            <person name="Pitt A."/>
            <person name="Hahn M.W."/>
        </authorList>
    </citation>
    <scope>NUCLEOTIDE SEQUENCE [LARGE SCALE GENOMIC DNA]</scope>
    <source>
        <strain evidence="2 3">33A1-SZDP</strain>
    </source>
</reference>
<feature type="transmembrane region" description="Helical" evidence="1">
    <location>
        <begin position="96"/>
        <end position="113"/>
    </location>
</feature>
<keyword evidence="1" id="KW-1133">Transmembrane helix</keyword>
<sequence length="363" mass="43161">MNKNAVFQQLLLVWERDYRSFIQGVRSSLSILSVIILYFFTKNQELVFLGLCALSLTQACTRSPYWRFEFNIFLAYLISTALILIAYAYSKSYVTLALFSFFLAFFIHIFSYYKIPSVYSIWIFIIPQYSLFAQYNFQITVEHAVMNTYAFLISFFICAVLFRPRIKKECLHEMRSILREMAFYLESVENYTFNKSDESANYLTLRRQKIFLRIQSLRLMLNEIDQLRKKSRKSQDTYYIFYVLATLEERFIETTIGISIKLRALNIPLKYETQVRNVFYSLNKINKSLLSFLVYNKNIKIDDIKNIYEKLNVDVKKEFAKIEAVHVDFVDDEFFTELFAVALQLKDNIGLLNAEFKFLCRNE</sequence>
<evidence type="ECO:0000313" key="2">
    <source>
        <dbReference type="EMBL" id="KAB8033209.1"/>
    </source>
</evidence>
<feature type="transmembrane region" description="Helical" evidence="1">
    <location>
        <begin position="144"/>
        <end position="162"/>
    </location>
</feature>
<feature type="transmembrane region" description="Helical" evidence="1">
    <location>
        <begin position="119"/>
        <end position="137"/>
    </location>
</feature>
<organism evidence="2 3">
    <name type="scientific">Fluviispira multicolorata</name>
    <dbReference type="NCBI Taxonomy" id="2654512"/>
    <lineage>
        <taxon>Bacteria</taxon>
        <taxon>Pseudomonadati</taxon>
        <taxon>Bdellovibrionota</taxon>
        <taxon>Oligoflexia</taxon>
        <taxon>Silvanigrellales</taxon>
        <taxon>Silvanigrellaceae</taxon>
        <taxon>Fluviispira</taxon>
    </lineage>
</organism>
<gene>
    <name evidence="2" type="ORF">GCL57_00495</name>
</gene>